<keyword evidence="3" id="KW-1185">Reference proteome</keyword>
<organism evidence="2 3">
    <name type="scientific">Phaeodactylibacter xiamenensis</name>
    <dbReference type="NCBI Taxonomy" id="1524460"/>
    <lineage>
        <taxon>Bacteria</taxon>
        <taxon>Pseudomonadati</taxon>
        <taxon>Bacteroidota</taxon>
        <taxon>Saprospiria</taxon>
        <taxon>Saprospirales</taxon>
        <taxon>Haliscomenobacteraceae</taxon>
        <taxon>Phaeodactylibacter</taxon>
    </lineage>
</organism>
<protein>
    <recommendedName>
        <fullName evidence="1">YgjP-like metallopeptidase domain-containing protein</fullName>
    </recommendedName>
</protein>
<dbReference type="Pfam" id="PF01863">
    <property type="entry name" value="YgjP-like"/>
    <property type="match status" value="1"/>
</dbReference>
<dbReference type="InterPro" id="IPR002725">
    <property type="entry name" value="YgjP-like_metallopeptidase"/>
</dbReference>
<reference evidence="2 3" key="1">
    <citation type="journal article" date="2014" name="Int. J. Syst. Evol. Microbiol.">
        <title>Phaeodactylibacter xiamenensis gen. nov., sp. nov., a member of the family Saprospiraceae isolated from the marine alga Phaeodactylum tricornutum.</title>
        <authorList>
            <person name="Chen Z.Jr."/>
            <person name="Lei X."/>
            <person name="Lai Q."/>
            <person name="Li Y."/>
            <person name="Zhang B."/>
            <person name="Zhang J."/>
            <person name="Zhang H."/>
            <person name="Yang L."/>
            <person name="Zheng W."/>
            <person name="Tian Y."/>
            <person name="Yu Z."/>
            <person name="Xu H.Jr."/>
            <person name="Zheng T."/>
        </authorList>
    </citation>
    <scope>NUCLEOTIDE SEQUENCE [LARGE SCALE GENOMIC DNA]</scope>
    <source>
        <strain evidence="2 3">KD52</strain>
    </source>
</reference>
<accession>A0A098RYK8</accession>
<proteinExistence type="predicted"/>
<dbReference type="Gene3D" id="3.30.2010.10">
    <property type="entry name" value="Metalloproteases ('zincins'), catalytic domain"/>
    <property type="match status" value="1"/>
</dbReference>
<dbReference type="PANTHER" id="PTHR30399:SF1">
    <property type="entry name" value="UTP PYROPHOSPHATASE"/>
    <property type="match status" value="1"/>
</dbReference>
<sequence length="254" mass="29860">MRRKRNKAKPTLQQLTLDIGGTTVPVRIYKEYRHNVRASIGKTAAFLRMPHGLHAREEERHLNWFKDWLHEQVAKSDRINRHFGHRAYQDGDTLEVGKKQYRLAITYEDRKTHSGKLLPDGTIALKLSHHDQVPEFTKRLQHLLSRIVAQDFLPEITRRVDDLNDRFFQQNIGEVRLKYNHSNWGSCSSKGNINLSTRLLFAPDDVIDYVIIHELAHRIEMNHSPRFWKLVSDAMPDYKEKEKWLKVHGGKLGF</sequence>
<evidence type="ECO:0000313" key="2">
    <source>
        <dbReference type="EMBL" id="KGE85015.1"/>
    </source>
</evidence>
<dbReference type="AlphaFoldDB" id="A0A098RYK8"/>
<dbReference type="EMBL" id="JPOS01000097">
    <property type="protein sequence ID" value="KGE85015.1"/>
    <property type="molecule type" value="Genomic_DNA"/>
</dbReference>
<dbReference type="STRING" id="1524460.IX84_30280"/>
<gene>
    <name evidence="2" type="ORF">IX84_30280</name>
</gene>
<dbReference type="InterPro" id="IPR053136">
    <property type="entry name" value="UTP_pyrophosphatase-like"/>
</dbReference>
<dbReference type="RefSeq" id="WP_052516497.1">
    <property type="nucleotide sequence ID" value="NZ_JBKAGJ010000032.1"/>
</dbReference>
<name>A0A098RYK8_9BACT</name>
<dbReference type="Proteomes" id="UP000029736">
    <property type="component" value="Unassembled WGS sequence"/>
</dbReference>
<evidence type="ECO:0000259" key="1">
    <source>
        <dbReference type="Pfam" id="PF01863"/>
    </source>
</evidence>
<comment type="caution">
    <text evidence="2">The sequence shown here is derived from an EMBL/GenBank/DDBJ whole genome shotgun (WGS) entry which is preliminary data.</text>
</comment>
<dbReference type="OrthoDB" id="9811177at2"/>
<dbReference type="CDD" id="cd07344">
    <property type="entry name" value="M48_yhfN_like"/>
    <property type="match status" value="1"/>
</dbReference>
<evidence type="ECO:0000313" key="3">
    <source>
        <dbReference type="Proteomes" id="UP000029736"/>
    </source>
</evidence>
<feature type="domain" description="YgjP-like metallopeptidase" evidence="1">
    <location>
        <begin position="38"/>
        <end position="247"/>
    </location>
</feature>
<dbReference type="PANTHER" id="PTHR30399">
    <property type="entry name" value="UNCHARACTERIZED PROTEIN YGJP"/>
    <property type="match status" value="1"/>
</dbReference>